<evidence type="ECO:0000313" key="2">
    <source>
        <dbReference type="Proteomes" id="UP000076587"/>
    </source>
</evidence>
<gene>
    <name evidence="1" type="ORF">N482_12590</name>
</gene>
<sequence>MHPIQAQLLGVTPLKLKTQYSTDKAADQQQSDPVPLVLSGQLKQDILLAIHSDELEFAHGELIVLIDNKLHLPEAQLNAEQKKQLWRVICDASSK</sequence>
<reference evidence="1 2" key="1">
    <citation type="submission" date="2013-07" db="EMBL/GenBank/DDBJ databases">
        <title>Comparative Genomic and Metabolomic Analysis of Twelve Strains of Pseudoalteromonas luteoviolacea.</title>
        <authorList>
            <person name="Vynne N.G."/>
            <person name="Mansson M."/>
            <person name="Gram L."/>
        </authorList>
    </citation>
    <scope>NUCLEOTIDE SEQUENCE [LARGE SCALE GENOMIC DNA]</scope>
    <source>
        <strain evidence="1 2">NCIMB 1942</strain>
    </source>
</reference>
<evidence type="ECO:0000313" key="1">
    <source>
        <dbReference type="EMBL" id="KZN46336.1"/>
    </source>
</evidence>
<dbReference type="OrthoDB" id="6309423at2"/>
<dbReference type="RefSeq" id="WP_063377594.1">
    <property type="nucleotide sequence ID" value="NZ_AUXT01000171.1"/>
</dbReference>
<comment type="caution">
    <text evidence="1">The sequence shown here is derived from an EMBL/GenBank/DDBJ whole genome shotgun (WGS) entry which is preliminary data.</text>
</comment>
<proteinExistence type="predicted"/>
<name>A0A167BBA5_9GAMM</name>
<protein>
    <submittedName>
        <fullName evidence="1">Uncharacterized protein</fullName>
    </submittedName>
</protein>
<organism evidence="1 2">
    <name type="scientific">Pseudoalteromonas luteoviolacea NCIMB 1942</name>
    <dbReference type="NCBI Taxonomy" id="1365253"/>
    <lineage>
        <taxon>Bacteria</taxon>
        <taxon>Pseudomonadati</taxon>
        <taxon>Pseudomonadota</taxon>
        <taxon>Gammaproteobacteria</taxon>
        <taxon>Alteromonadales</taxon>
        <taxon>Pseudoalteromonadaceae</taxon>
        <taxon>Pseudoalteromonas</taxon>
    </lineage>
</organism>
<dbReference type="EMBL" id="AUXT01000171">
    <property type="protein sequence ID" value="KZN46336.1"/>
    <property type="molecule type" value="Genomic_DNA"/>
</dbReference>
<dbReference type="PATRIC" id="fig|1365253.3.peg.3039"/>
<accession>A0A167BBA5</accession>
<dbReference type="AlphaFoldDB" id="A0A167BBA5"/>
<dbReference type="Proteomes" id="UP000076587">
    <property type="component" value="Unassembled WGS sequence"/>
</dbReference>